<evidence type="ECO:0008006" key="4">
    <source>
        <dbReference type="Google" id="ProtNLM"/>
    </source>
</evidence>
<protein>
    <recommendedName>
        <fullName evidence="4">AAA+ ATPase domain-containing protein</fullName>
    </recommendedName>
</protein>
<evidence type="ECO:0000256" key="1">
    <source>
        <dbReference type="SAM" id="MobiDB-lite"/>
    </source>
</evidence>
<reference evidence="2 3" key="1">
    <citation type="submission" date="2023-09" db="EMBL/GenBank/DDBJ databases">
        <title>Multi-omics analysis of a traditional fermented food reveals byproduct-associated fungal strains for waste-to-food upcycling.</title>
        <authorList>
            <consortium name="Lawrence Berkeley National Laboratory"/>
            <person name="Rekdal V.M."/>
            <person name="Villalobos-Escobedo J.M."/>
            <person name="Rodriguez-Valeron N."/>
            <person name="Garcia M.O."/>
            <person name="Vasquez D.P."/>
            <person name="Damayanti I."/>
            <person name="Sorensen P.M."/>
            <person name="Baidoo E.E."/>
            <person name="De Carvalho A.C."/>
            <person name="Riley R."/>
            <person name="Lipzen A."/>
            <person name="He G."/>
            <person name="Yan M."/>
            <person name="Haridas S."/>
            <person name="Daum C."/>
            <person name="Yoshinaga Y."/>
            <person name="Ng V."/>
            <person name="Grigoriev I.V."/>
            <person name="Munk R."/>
            <person name="Nuraida L."/>
            <person name="Wijaya C.H."/>
            <person name="Morales P.-C."/>
            <person name="Keasling J.D."/>
        </authorList>
    </citation>
    <scope>NUCLEOTIDE SEQUENCE [LARGE SCALE GENOMIC DNA]</scope>
    <source>
        <strain evidence="2 3">FGSC 2613</strain>
    </source>
</reference>
<dbReference type="InterPro" id="IPR053236">
    <property type="entry name" value="Cornifin"/>
</dbReference>
<feature type="region of interest" description="Disordered" evidence="1">
    <location>
        <begin position="275"/>
        <end position="375"/>
    </location>
</feature>
<organism evidence="2 3">
    <name type="scientific">Neurospora intermedia</name>
    <dbReference type="NCBI Taxonomy" id="5142"/>
    <lineage>
        <taxon>Eukaryota</taxon>
        <taxon>Fungi</taxon>
        <taxon>Dikarya</taxon>
        <taxon>Ascomycota</taxon>
        <taxon>Pezizomycotina</taxon>
        <taxon>Sordariomycetes</taxon>
        <taxon>Sordariomycetidae</taxon>
        <taxon>Sordariales</taxon>
        <taxon>Sordariaceae</taxon>
        <taxon>Neurospora</taxon>
    </lineage>
</organism>
<feature type="region of interest" description="Disordered" evidence="1">
    <location>
        <begin position="859"/>
        <end position="949"/>
    </location>
</feature>
<feature type="compositionally biased region" description="Low complexity" evidence="1">
    <location>
        <begin position="121"/>
        <end position="130"/>
    </location>
</feature>
<dbReference type="EMBL" id="JAVLET010000006">
    <property type="protein sequence ID" value="KAL0468795.1"/>
    <property type="molecule type" value="Genomic_DNA"/>
</dbReference>
<feature type="region of interest" description="Disordered" evidence="1">
    <location>
        <begin position="116"/>
        <end position="137"/>
    </location>
</feature>
<dbReference type="PANTHER" id="PTHR13884">
    <property type="entry name" value="DUF853 DOMAIN-CONTAINING PROTEIN"/>
    <property type="match status" value="1"/>
</dbReference>
<keyword evidence="3" id="KW-1185">Reference proteome</keyword>
<evidence type="ECO:0000313" key="2">
    <source>
        <dbReference type="EMBL" id="KAL0468795.1"/>
    </source>
</evidence>
<gene>
    <name evidence="2" type="ORF">QR685DRAFT_545629</name>
</gene>
<dbReference type="Proteomes" id="UP001451303">
    <property type="component" value="Unassembled WGS sequence"/>
</dbReference>
<feature type="compositionally biased region" description="Pro residues" evidence="1">
    <location>
        <begin position="861"/>
        <end position="872"/>
    </location>
</feature>
<proteinExistence type="predicted"/>
<feature type="compositionally biased region" description="Polar residues" evidence="1">
    <location>
        <begin position="907"/>
        <end position="949"/>
    </location>
</feature>
<dbReference type="Gene3D" id="1.10.10.2360">
    <property type="match status" value="1"/>
</dbReference>
<name>A0ABR3D7X7_NEUIN</name>
<feature type="compositionally biased region" description="Basic and acidic residues" evidence="1">
    <location>
        <begin position="644"/>
        <end position="654"/>
    </location>
</feature>
<dbReference type="PANTHER" id="PTHR13884:SF16">
    <property type="entry name" value="AAA+ ATPASE DOMAIN-CONTAINING PROTEIN-RELATED"/>
    <property type="match status" value="1"/>
</dbReference>
<feature type="region of interest" description="Disordered" evidence="1">
    <location>
        <begin position="644"/>
        <end position="666"/>
    </location>
</feature>
<feature type="compositionally biased region" description="Polar residues" evidence="1">
    <location>
        <begin position="343"/>
        <end position="360"/>
    </location>
</feature>
<feature type="compositionally biased region" description="Polar residues" evidence="1">
    <location>
        <begin position="276"/>
        <end position="336"/>
    </location>
</feature>
<dbReference type="SUPFAM" id="SSF52540">
    <property type="entry name" value="P-loop containing nucleoside triphosphate hydrolases"/>
    <property type="match status" value="1"/>
</dbReference>
<comment type="caution">
    <text evidence="2">The sequence shown here is derived from an EMBL/GenBank/DDBJ whole genome shotgun (WGS) entry which is preliminary data.</text>
</comment>
<sequence length="979" mass="105553">MKEKKRGNKKLACPAWRSVSNDPYRSRARFSPVCSVQGTRRQRPATWDGWVYSLLPEMPNVGSANSAALHHRTIAPTYPTASSQHQNPILFVDVGSLLLWLQPGSRASIVKTVFKPPPAQAQPSSLSSPPDTGSIPYAPSAHQEVSFTGQPVNSIISFQHISVSSPYQKYSADELRLADYQANRRYTGSLSGAKVSNPSTLGSSTIGAVNGTTTVSKPKETTASLFGTSSTGGGSLFGAPVNLFGNNSVVNSGATSIFKANNTTGGKFGGNAAQVRLSSQSSTPTLSANTSTPTTSQSSFGTFSLPMVTTSPGTTPAKQQPTSHPVSAMLSSTMTPNRDRRSTSATGSESKSASTDQGSSSKEESDATSDYESTSEYKNLIPKAHLRLLEHRLDLDELNEISTTPLFTEPVRRYANAIAKTAGGQKPFTQYGLLGGDIGSLESEEPANQDPRVFWNIAAPSSFFICGSQGSGKSHTLSCLLENAMTPCEANVLPHPLTGIVFHYDTFISDTGGSPCEVTWLSSNPKIQVRVLCPPTNIRTMRKLYSRFPNIMIEELRLNQSDLDTRRMLDLMAVSSGTSMPLYLHVLNRVLRDLRIEQQERNGAFDYTAFKHNMFRQELTDQQLAPLKQRLDTLESFMVKQHAKAYEHGREPKSNKSTRASRGNDWTPRPGMLTIVDLSCPCVTAEMACSLFNICLSLFLEQDCNSIGRVIALDEAHKYMSSDTGSAECRTLTDRLLETIRLQRHLGARVIISTQEPTISPKLLDLCSVTIVHRFTSPDWLRALSQHLAGVSKGGRMLEKALAINQNMADDVCIENAGVNSLALDYGDPAMELFSRIVALRVGEALVFAPSAIIGVQKAIPRPPSTSTPAPKPVAGSGSIPHAPNQPNNAVERPTADTIDNDGLQVQPESVKSGQQSASDKQHQKTVTSALATSSGTEKLASPTSTASPATVKRLAHGVLKVRIRNRTTADGGRSIMAA</sequence>
<dbReference type="InterPro" id="IPR027417">
    <property type="entry name" value="P-loop_NTPase"/>
</dbReference>
<dbReference type="Gene3D" id="3.40.50.300">
    <property type="entry name" value="P-loop containing nucleotide triphosphate hydrolases"/>
    <property type="match status" value="1"/>
</dbReference>
<accession>A0ABR3D7X7</accession>
<evidence type="ECO:0000313" key="3">
    <source>
        <dbReference type="Proteomes" id="UP001451303"/>
    </source>
</evidence>